<dbReference type="Proteomes" id="UP000005926">
    <property type="component" value="Unassembled WGS sequence"/>
</dbReference>
<comment type="caution">
    <text evidence="1">The sequence shown here is derived from an EMBL/GenBank/DDBJ whole genome shotgun (WGS) entry which is preliminary data.</text>
</comment>
<name>C8NDM1_9LACT</name>
<organism evidence="1 2">
    <name type="scientific">Granulicatella adiacens ATCC 49175</name>
    <dbReference type="NCBI Taxonomy" id="638301"/>
    <lineage>
        <taxon>Bacteria</taxon>
        <taxon>Bacillati</taxon>
        <taxon>Bacillota</taxon>
        <taxon>Bacilli</taxon>
        <taxon>Lactobacillales</taxon>
        <taxon>Carnobacteriaceae</taxon>
        <taxon>Granulicatella</taxon>
    </lineage>
</organism>
<proteinExistence type="predicted"/>
<evidence type="ECO:0000313" key="1">
    <source>
        <dbReference type="EMBL" id="EEW38244.1"/>
    </source>
</evidence>
<dbReference type="HOGENOM" id="CLU_2633108_0_0_9"/>
<gene>
    <name evidence="1" type="ORF">HMPREF0444_0016</name>
</gene>
<evidence type="ECO:0000313" key="2">
    <source>
        <dbReference type="Proteomes" id="UP000005926"/>
    </source>
</evidence>
<sequence length="77" mass="8651">MDTFLADNIVNSAMSITLTPHEIKIGTENDTPKISITFGVASMNLISPPFHQIKNLTTSPYIEAFAQYGDYCQIRWQ</sequence>
<dbReference type="AlphaFoldDB" id="C8NDM1"/>
<keyword evidence="2" id="KW-1185">Reference proteome</keyword>
<dbReference type="STRING" id="638301.HMPREF0444_0016"/>
<reference evidence="1 2" key="1">
    <citation type="submission" date="2009-08" db="EMBL/GenBank/DDBJ databases">
        <authorList>
            <person name="Muzny D."/>
            <person name="Qin X."/>
            <person name="Deng J."/>
            <person name="Jiang H."/>
            <person name="Liu Y."/>
            <person name="Qu J."/>
            <person name="Song X.-Z."/>
            <person name="Zhang L."/>
            <person name="Thornton R."/>
            <person name="Coyle M."/>
            <person name="Francisco L."/>
            <person name="Jackson L."/>
            <person name="Javaid M."/>
            <person name="Korchina V."/>
            <person name="Kovar C."/>
            <person name="Mata R."/>
            <person name="Mathew T."/>
            <person name="Ngo R."/>
            <person name="Nguyen L."/>
            <person name="Nguyen N."/>
            <person name="Okwuonu G."/>
            <person name="Ongeri F."/>
            <person name="Pham C."/>
            <person name="Simmons D."/>
            <person name="Wilczek-Boney K."/>
            <person name="Hale W."/>
            <person name="Jakkamsetti A."/>
            <person name="Pham P."/>
            <person name="Ruth R."/>
            <person name="San Lucas F."/>
            <person name="Warren J."/>
            <person name="Zhang J."/>
            <person name="Zhao Z."/>
            <person name="Zhou C."/>
            <person name="Zhu D."/>
            <person name="Lee S."/>
            <person name="Bess C."/>
            <person name="Blankenburg K."/>
            <person name="Forbes L."/>
            <person name="Fu Q."/>
            <person name="Gubbala S."/>
            <person name="Hirani K."/>
            <person name="Jayaseelan J.C."/>
            <person name="Lara F."/>
            <person name="Munidasa M."/>
            <person name="Palculict T."/>
            <person name="Patil S."/>
            <person name="Pu L.-L."/>
            <person name="Saada N."/>
            <person name="Tang L."/>
            <person name="Weissenberger G."/>
            <person name="Zhu Y."/>
            <person name="Hemphill L."/>
            <person name="Shang Y."/>
            <person name="Youmans B."/>
            <person name="Ayvaz T."/>
            <person name="Ross M."/>
            <person name="Santibanez J."/>
            <person name="Aqrawi P."/>
            <person name="Gross S."/>
            <person name="Joshi V."/>
            <person name="Fowler G."/>
            <person name="Nazareth L."/>
            <person name="Reid J."/>
            <person name="Worley K."/>
            <person name="Petrosino J."/>
            <person name="Highlander S."/>
            <person name="Gibbs R."/>
        </authorList>
    </citation>
    <scope>NUCLEOTIDE SEQUENCE [LARGE SCALE GENOMIC DNA]</scope>
    <source>
        <strain evidence="1 2">ATCC 49175</strain>
    </source>
</reference>
<accession>C8NDM1</accession>
<protein>
    <submittedName>
        <fullName evidence="1">Uncharacterized protein</fullName>
    </submittedName>
</protein>
<dbReference type="EMBL" id="ACKZ01000003">
    <property type="protein sequence ID" value="EEW38244.1"/>
    <property type="molecule type" value="Genomic_DNA"/>
</dbReference>